<accession>A0A0F9CM37</accession>
<proteinExistence type="predicted"/>
<feature type="non-terminal residue" evidence="1">
    <location>
        <position position="1"/>
    </location>
</feature>
<protein>
    <submittedName>
        <fullName evidence="1">Uncharacterized protein</fullName>
    </submittedName>
</protein>
<name>A0A0F9CM37_9ZZZZ</name>
<comment type="caution">
    <text evidence="1">The sequence shown here is derived from an EMBL/GenBank/DDBJ whole genome shotgun (WGS) entry which is preliminary data.</text>
</comment>
<evidence type="ECO:0000313" key="1">
    <source>
        <dbReference type="EMBL" id="KKL27502.1"/>
    </source>
</evidence>
<organism evidence="1">
    <name type="scientific">marine sediment metagenome</name>
    <dbReference type="NCBI Taxonomy" id="412755"/>
    <lineage>
        <taxon>unclassified sequences</taxon>
        <taxon>metagenomes</taxon>
        <taxon>ecological metagenomes</taxon>
    </lineage>
</organism>
<dbReference type="AlphaFoldDB" id="A0A0F9CM37"/>
<gene>
    <name evidence="1" type="ORF">LCGC14_2384470</name>
</gene>
<sequence length="67" mass="8197">YGKRIDIFRLNERGKPSYHIGAMPGKITHPYLFYERIKRWKRLDFLKKLEDNPQIEFAEKKTKENSR</sequence>
<reference evidence="1" key="1">
    <citation type="journal article" date="2015" name="Nature">
        <title>Complex archaea that bridge the gap between prokaryotes and eukaryotes.</title>
        <authorList>
            <person name="Spang A."/>
            <person name="Saw J.H."/>
            <person name="Jorgensen S.L."/>
            <person name="Zaremba-Niedzwiedzka K."/>
            <person name="Martijn J."/>
            <person name="Lind A.E."/>
            <person name="van Eijk R."/>
            <person name="Schleper C."/>
            <person name="Guy L."/>
            <person name="Ettema T.J."/>
        </authorList>
    </citation>
    <scope>NUCLEOTIDE SEQUENCE</scope>
</reference>
<dbReference type="EMBL" id="LAZR01035440">
    <property type="protein sequence ID" value="KKL27502.1"/>
    <property type="molecule type" value="Genomic_DNA"/>
</dbReference>